<dbReference type="Pfam" id="PF07963">
    <property type="entry name" value="N_methyl"/>
    <property type="match status" value="1"/>
</dbReference>
<keyword evidence="1" id="KW-0472">Membrane</keyword>
<dbReference type="InterPro" id="IPR012902">
    <property type="entry name" value="N_methyl_site"/>
</dbReference>
<dbReference type="Gene3D" id="3.30.700.10">
    <property type="entry name" value="Glycoprotein, Type 4 Pilin"/>
    <property type="match status" value="1"/>
</dbReference>
<dbReference type="OrthoDB" id="1937102at2"/>
<dbReference type="InterPro" id="IPR045584">
    <property type="entry name" value="Pilin-like"/>
</dbReference>
<feature type="transmembrane region" description="Helical" evidence="1">
    <location>
        <begin position="12"/>
        <end position="33"/>
    </location>
</feature>
<evidence type="ECO:0000313" key="3">
    <source>
        <dbReference type="Proteomes" id="UP000264883"/>
    </source>
</evidence>
<protein>
    <recommendedName>
        <fullName evidence="4">Prepilin-type N-terminal cleavage/methylation domain-containing protein</fullName>
    </recommendedName>
</protein>
<dbReference type="NCBIfam" id="TIGR02532">
    <property type="entry name" value="IV_pilin_GFxxxE"/>
    <property type="match status" value="1"/>
</dbReference>
<accession>A0A343JAW3</accession>
<dbReference type="SUPFAM" id="SSF54523">
    <property type="entry name" value="Pili subunits"/>
    <property type="match status" value="1"/>
</dbReference>
<dbReference type="AlphaFoldDB" id="A0A343JAW3"/>
<keyword evidence="1" id="KW-1133">Transmembrane helix</keyword>
<name>A0A343JAW3_9CLOT</name>
<keyword evidence="3" id="KW-1185">Reference proteome</keyword>
<evidence type="ECO:0000313" key="2">
    <source>
        <dbReference type="EMBL" id="ASW42671.1"/>
    </source>
</evidence>
<dbReference type="Proteomes" id="UP000264883">
    <property type="component" value="Chromosome"/>
</dbReference>
<evidence type="ECO:0008006" key="4">
    <source>
        <dbReference type="Google" id="ProtNLM"/>
    </source>
</evidence>
<dbReference type="EMBL" id="CP016786">
    <property type="protein sequence ID" value="ASW42671.1"/>
    <property type="molecule type" value="Genomic_DNA"/>
</dbReference>
<keyword evidence="1" id="KW-0812">Transmembrane</keyword>
<evidence type="ECO:0000256" key="1">
    <source>
        <dbReference type="SAM" id="Phobius"/>
    </source>
</evidence>
<organism evidence="2 3">
    <name type="scientific">Clostridium isatidis</name>
    <dbReference type="NCBI Taxonomy" id="182773"/>
    <lineage>
        <taxon>Bacteria</taxon>
        <taxon>Bacillati</taxon>
        <taxon>Bacillota</taxon>
        <taxon>Clostridia</taxon>
        <taxon>Eubacteriales</taxon>
        <taxon>Clostridiaceae</taxon>
        <taxon>Clostridium</taxon>
    </lineage>
</organism>
<proteinExistence type="predicted"/>
<sequence>MKKRAFTLIEVITVIAILSIISSITCIGINNYYELNNKLNFEATVSDVRRLISYGKQYCRRYKVMGDIIIDKYGKSIKFRVSDINHGITKEIEMDKDIKITSKFNSNNIEVNEEGFIKTSGTINILYKDEYKKEIKIGVGNDIIGVKEGDLID</sequence>
<gene>
    <name evidence="2" type="ORF">BEN51_04005</name>
</gene>
<dbReference type="KEGG" id="cia:BEN51_04005"/>
<dbReference type="RefSeq" id="WP_119864805.1">
    <property type="nucleotide sequence ID" value="NZ_CP016786.1"/>
</dbReference>
<reference evidence="2 3" key="1">
    <citation type="submission" date="2016-08" db="EMBL/GenBank/DDBJ databases">
        <title>Complete Genome Sequence Of The Indigo Reducing Clostridium isatidis DSM15098.</title>
        <authorList>
            <person name="Little G.T."/>
            <person name="Minton N.P."/>
        </authorList>
    </citation>
    <scope>NUCLEOTIDE SEQUENCE [LARGE SCALE GENOMIC DNA]</scope>
    <source>
        <strain evidence="2 3">DSM 15098</strain>
    </source>
</reference>